<sequence>MAKRRAILERIAGAAGVGAAVAVAGCGSASDGANGTTGDEAGTGTGGGGSGDAGNDSTGAGGGGGASGGRSPTASGPTVKGTVKGKEIVPAGADEPLVRMNETTITASDSAYDGRFERGNFTVGDGLAEEMSSEHGELAYYLVLRLTTEDPSIEAEKGDRVAYRTSRRWFNAGGLGELVWARTAGGEEPYITELIGQ</sequence>
<comment type="caution">
    <text evidence="2">The sequence shown here is derived from an EMBL/GenBank/DDBJ whole genome shotgun (WGS) entry which is preliminary data.</text>
</comment>
<organism evidence="2 3">
    <name type="scientific">Halobium salinum</name>
    <dbReference type="NCBI Taxonomy" id="1364940"/>
    <lineage>
        <taxon>Archaea</taxon>
        <taxon>Methanobacteriati</taxon>
        <taxon>Methanobacteriota</taxon>
        <taxon>Stenosarchaea group</taxon>
        <taxon>Halobacteria</taxon>
        <taxon>Halobacteriales</taxon>
        <taxon>Haloferacaceae</taxon>
        <taxon>Halobium</taxon>
    </lineage>
</organism>
<proteinExistence type="predicted"/>
<feature type="region of interest" description="Disordered" evidence="1">
    <location>
        <begin position="31"/>
        <end position="85"/>
    </location>
</feature>
<dbReference type="EMBL" id="JBHSDS010000006">
    <property type="protein sequence ID" value="MFC4357952.1"/>
    <property type="molecule type" value="Genomic_DNA"/>
</dbReference>
<accession>A0ABD5PAL2</accession>
<feature type="compositionally biased region" description="Gly residues" evidence="1">
    <location>
        <begin position="59"/>
        <end position="68"/>
    </location>
</feature>
<reference evidence="2 3" key="1">
    <citation type="journal article" date="2019" name="Int. J. Syst. Evol. Microbiol.">
        <title>The Global Catalogue of Microorganisms (GCM) 10K type strain sequencing project: providing services to taxonomists for standard genome sequencing and annotation.</title>
        <authorList>
            <consortium name="The Broad Institute Genomics Platform"/>
            <consortium name="The Broad Institute Genome Sequencing Center for Infectious Disease"/>
            <person name="Wu L."/>
            <person name="Ma J."/>
        </authorList>
    </citation>
    <scope>NUCLEOTIDE SEQUENCE [LARGE SCALE GENOMIC DNA]</scope>
    <source>
        <strain evidence="2 3">CGMCC 1.12553</strain>
    </source>
</reference>
<evidence type="ECO:0000256" key="1">
    <source>
        <dbReference type="SAM" id="MobiDB-lite"/>
    </source>
</evidence>
<protein>
    <submittedName>
        <fullName evidence="2">Uncharacterized protein</fullName>
    </submittedName>
</protein>
<feature type="compositionally biased region" description="Gly residues" evidence="1">
    <location>
        <begin position="41"/>
        <end position="52"/>
    </location>
</feature>
<dbReference type="RefSeq" id="WP_267624464.1">
    <property type="nucleotide sequence ID" value="NZ_JAODIW010000008.1"/>
</dbReference>
<evidence type="ECO:0000313" key="3">
    <source>
        <dbReference type="Proteomes" id="UP001595921"/>
    </source>
</evidence>
<feature type="compositionally biased region" description="Low complexity" evidence="1">
    <location>
        <begin position="31"/>
        <end position="40"/>
    </location>
</feature>
<gene>
    <name evidence="2" type="ORF">ACFO0N_08325</name>
</gene>
<name>A0ABD5PAL2_9EURY</name>
<keyword evidence="3" id="KW-1185">Reference proteome</keyword>
<dbReference type="AlphaFoldDB" id="A0ABD5PAL2"/>
<dbReference type="PROSITE" id="PS51257">
    <property type="entry name" value="PROKAR_LIPOPROTEIN"/>
    <property type="match status" value="1"/>
</dbReference>
<evidence type="ECO:0000313" key="2">
    <source>
        <dbReference type="EMBL" id="MFC4357952.1"/>
    </source>
</evidence>
<dbReference type="Proteomes" id="UP001595921">
    <property type="component" value="Unassembled WGS sequence"/>
</dbReference>